<dbReference type="AlphaFoldDB" id="A0A098C076"/>
<keyword evidence="3" id="KW-1185">Reference proteome</keyword>
<keyword evidence="1" id="KW-0472">Membrane</keyword>
<dbReference type="HOGENOM" id="CLU_154574_0_0_10"/>
<keyword evidence="1" id="KW-1133">Transmembrane helix</keyword>
<protein>
    <submittedName>
        <fullName evidence="2">Putative membrane protein</fullName>
    </submittedName>
</protein>
<gene>
    <name evidence="2" type="ORF">ING2E5B_1070</name>
</gene>
<evidence type="ECO:0000256" key="1">
    <source>
        <dbReference type="SAM" id="Phobius"/>
    </source>
</evidence>
<dbReference type="EMBL" id="LN515532">
    <property type="protein sequence ID" value="CEA15823.1"/>
    <property type="molecule type" value="Genomic_DNA"/>
</dbReference>
<reference evidence="2 3" key="1">
    <citation type="submission" date="2014-08" db="EMBL/GenBank/DDBJ databases">
        <authorList>
            <person name="Wibberg D."/>
        </authorList>
    </citation>
    <scope>NUCLEOTIDE SEQUENCE [LARGE SCALE GENOMIC DNA]</scope>
    <source>
        <strain evidence="3">ING2-E5B</strain>
    </source>
</reference>
<proteinExistence type="predicted"/>
<feature type="transmembrane region" description="Helical" evidence="1">
    <location>
        <begin position="56"/>
        <end position="74"/>
    </location>
</feature>
<name>A0A098C076_9BACT</name>
<sequence length="137" mass="16335">MKTKFNKLEEIDKSNNPFKVPDNYFAQFNEEIMNRLPEKEFFAPKTVPLWEKVKPWVYLAAMFIGMYVTINFLISRGDNIGSEPQALVSEQLSTSSKGTENYWSTVQISEEEFYQYLEDQLVDEVYFDYMYNHFYLN</sequence>
<organism evidence="2 3">
    <name type="scientific">Fermentimonas caenicola</name>
    <dbReference type="NCBI Taxonomy" id="1562970"/>
    <lineage>
        <taxon>Bacteria</taxon>
        <taxon>Pseudomonadati</taxon>
        <taxon>Bacteroidota</taxon>
        <taxon>Bacteroidia</taxon>
        <taxon>Bacteroidales</taxon>
        <taxon>Dysgonomonadaceae</taxon>
        <taxon>Fermentimonas</taxon>
    </lineage>
</organism>
<dbReference type="OrthoDB" id="1121419at2"/>
<evidence type="ECO:0000313" key="2">
    <source>
        <dbReference type="EMBL" id="CEA15823.1"/>
    </source>
</evidence>
<dbReference type="Proteomes" id="UP000032417">
    <property type="component" value="Chromosome 1"/>
</dbReference>
<evidence type="ECO:0000313" key="3">
    <source>
        <dbReference type="Proteomes" id="UP000032417"/>
    </source>
</evidence>
<dbReference type="STRING" id="1562970.ING2E5B_1070"/>
<dbReference type="KEGG" id="pbt:ING2E5B_1070"/>
<accession>A0A098C076</accession>
<keyword evidence="1" id="KW-0812">Transmembrane</keyword>